<dbReference type="PROSITE" id="PS50893">
    <property type="entry name" value="ABC_TRANSPORTER_2"/>
    <property type="match status" value="1"/>
</dbReference>
<evidence type="ECO:0000256" key="7">
    <source>
        <dbReference type="ARBA" id="ARBA00022989"/>
    </source>
</evidence>
<keyword evidence="8 9" id="KW-0472">Membrane</keyword>
<dbReference type="PROSITE" id="PS00211">
    <property type="entry name" value="ABC_TRANSPORTER_1"/>
    <property type="match status" value="1"/>
</dbReference>
<keyword evidence="3" id="KW-1003">Cell membrane</keyword>
<keyword evidence="6" id="KW-0067">ATP-binding</keyword>
<evidence type="ECO:0000256" key="6">
    <source>
        <dbReference type="ARBA" id="ARBA00022840"/>
    </source>
</evidence>
<evidence type="ECO:0000313" key="12">
    <source>
        <dbReference type="EMBL" id="KAG0575313.1"/>
    </source>
</evidence>
<keyword evidence="5" id="KW-0547">Nucleotide-binding</keyword>
<dbReference type="InterPro" id="IPR003439">
    <property type="entry name" value="ABC_transporter-like_ATP-bd"/>
</dbReference>
<dbReference type="GO" id="GO:0016887">
    <property type="term" value="F:ATP hydrolysis activity"/>
    <property type="evidence" value="ECO:0007669"/>
    <property type="project" value="InterPro"/>
</dbReference>
<evidence type="ECO:0000256" key="9">
    <source>
        <dbReference type="SAM" id="Phobius"/>
    </source>
</evidence>
<dbReference type="FunFam" id="3.40.50.300:FF:000221">
    <property type="entry name" value="Multidrug ABC transporter ATP-binding protein"/>
    <property type="match status" value="1"/>
</dbReference>
<dbReference type="InterPro" id="IPR036640">
    <property type="entry name" value="ABC1_TM_sf"/>
</dbReference>
<dbReference type="Pfam" id="PF00005">
    <property type="entry name" value="ABC_tran"/>
    <property type="match status" value="1"/>
</dbReference>
<dbReference type="Proteomes" id="UP000822688">
    <property type="component" value="Chromosome V"/>
</dbReference>
<dbReference type="GO" id="GO:0005886">
    <property type="term" value="C:plasma membrane"/>
    <property type="evidence" value="ECO:0007669"/>
    <property type="project" value="UniProtKB-SubCell"/>
</dbReference>
<dbReference type="GO" id="GO:0005524">
    <property type="term" value="F:ATP binding"/>
    <property type="evidence" value="ECO:0007669"/>
    <property type="project" value="UniProtKB-KW"/>
</dbReference>
<keyword evidence="7 9" id="KW-1133">Transmembrane helix</keyword>
<reference evidence="12" key="1">
    <citation type="submission" date="2020-06" db="EMBL/GenBank/DDBJ databases">
        <title>WGS assembly of Ceratodon purpureus strain R40.</title>
        <authorList>
            <person name="Carey S.B."/>
            <person name="Jenkins J."/>
            <person name="Shu S."/>
            <person name="Lovell J.T."/>
            <person name="Sreedasyam A."/>
            <person name="Maumus F."/>
            <person name="Tiley G.P."/>
            <person name="Fernandez-Pozo N."/>
            <person name="Barry K."/>
            <person name="Chen C."/>
            <person name="Wang M."/>
            <person name="Lipzen A."/>
            <person name="Daum C."/>
            <person name="Saski C.A."/>
            <person name="Payton A.C."/>
            <person name="Mcbreen J.C."/>
            <person name="Conrad R.E."/>
            <person name="Kollar L.M."/>
            <person name="Olsson S."/>
            <person name="Huttunen S."/>
            <person name="Landis J.B."/>
            <person name="Wickett N.J."/>
            <person name="Johnson M.G."/>
            <person name="Rensing S.A."/>
            <person name="Grimwood J."/>
            <person name="Schmutz J."/>
            <person name="Mcdaniel S.F."/>
        </authorList>
    </citation>
    <scope>NUCLEOTIDE SEQUENCE</scope>
    <source>
        <strain evidence="12">R40</strain>
    </source>
</reference>
<protein>
    <submittedName>
        <fullName evidence="12">Uncharacterized protein</fullName>
    </submittedName>
</protein>
<dbReference type="SUPFAM" id="SSF90123">
    <property type="entry name" value="ABC transporter transmembrane region"/>
    <property type="match status" value="1"/>
</dbReference>
<name>A0A8T0HXX6_CERPU</name>
<dbReference type="InterPro" id="IPR027417">
    <property type="entry name" value="P-loop_NTPase"/>
</dbReference>
<comment type="caution">
    <text evidence="12">The sequence shown here is derived from an EMBL/GenBank/DDBJ whole genome shotgun (WGS) entry which is preliminary data.</text>
</comment>
<accession>A0A8T0HXX6</accession>
<organism evidence="12 13">
    <name type="scientific">Ceratodon purpureus</name>
    <name type="common">Fire moss</name>
    <name type="synonym">Dicranum purpureum</name>
    <dbReference type="NCBI Taxonomy" id="3225"/>
    <lineage>
        <taxon>Eukaryota</taxon>
        <taxon>Viridiplantae</taxon>
        <taxon>Streptophyta</taxon>
        <taxon>Embryophyta</taxon>
        <taxon>Bryophyta</taxon>
        <taxon>Bryophytina</taxon>
        <taxon>Bryopsida</taxon>
        <taxon>Dicranidae</taxon>
        <taxon>Pseudoditrichales</taxon>
        <taxon>Ditrichaceae</taxon>
        <taxon>Ceratodon</taxon>
    </lineage>
</organism>
<feature type="domain" description="ABC transmembrane type-1" evidence="11">
    <location>
        <begin position="158"/>
        <end position="439"/>
    </location>
</feature>
<dbReference type="GO" id="GO:0140359">
    <property type="term" value="F:ABC-type transporter activity"/>
    <property type="evidence" value="ECO:0007669"/>
    <property type="project" value="InterPro"/>
</dbReference>
<dbReference type="PANTHER" id="PTHR24221">
    <property type="entry name" value="ATP-BINDING CASSETTE SUB-FAMILY B"/>
    <property type="match status" value="1"/>
</dbReference>
<evidence type="ECO:0000256" key="3">
    <source>
        <dbReference type="ARBA" id="ARBA00022475"/>
    </source>
</evidence>
<evidence type="ECO:0000256" key="2">
    <source>
        <dbReference type="ARBA" id="ARBA00022448"/>
    </source>
</evidence>
<sequence>MGLLVANAMSVGSLITTSSGRVTCENLGRISVGFRDFRGLGFVDWGFRRGESRKRQRVALRRSRGSVCEVLSSSLSSALEGNGNSNGGVGGLGFAGWGFRKRRGLVCKVSTSAFPGKGVAGKENGAPVWSYVIPLRRTFPLIEPFILAELGLILRGWVCTAVAVGALFLTVPQIGNLSNLLAKGDMQQLCPKAGQVLALVMVRSVAQFWQQALLWEAALKITYKLRAHVYERVLNRDMDYFEGGEGGAAAGDVAFRLTAEAEDVGDTVHSLLHMLVPSALQLGAMGFRMVSLSPLLSFATISVVPLMFFVIAMLGEKLRQLSKNAQTSIAGISAYLNEVLPAMFLVKSHAAEAFERRRFENLAQADWQAHLGKKRMKAFIPEVITAVYAATAIALFGVGTWVISQGKFDGAGMIAFVTSLVLLIEPIQAMGKAYNELKQGEPAIERLFDLTNFKAKVVEENKAKLEKVAGEVEFCNVGFRYKNTSKWVLNNFSLKVRAGETVALVGPSGSGKSTLAKLLLRLYDPVQGSIRIDGHDIRDFDLKSLRKHVAIVPQETTLFTGTVAENIAYGDMSEALDMVKIEKAGRMANADDFIKNLPNGHNTHLGDRATTLSGGQRQRLAIARAVYQGASILILDESTSALDNKSEKLVREALEGLMIDHTVFVIAHRLETVRRADRIFLLDGGELVEEGTHSTLLAKGGQYASLYTMQENSTLRKTPSQTV</sequence>
<dbReference type="SUPFAM" id="SSF52540">
    <property type="entry name" value="P-loop containing nucleoside triphosphate hydrolases"/>
    <property type="match status" value="1"/>
</dbReference>
<feature type="transmembrane region" description="Helical" evidence="9">
    <location>
        <begin position="383"/>
        <end position="404"/>
    </location>
</feature>
<dbReference type="PANTHER" id="PTHR24221:SF630">
    <property type="entry name" value="ABC TRANSPORTER B FAMILY MEMBER 29, CHLOROPLASTIC"/>
    <property type="match status" value="1"/>
</dbReference>
<keyword evidence="13" id="KW-1185">Reference proteome</keyword>
<evidence type="ECO:0000256" key="4">
    <source>
        <dbReference type="ARBA" id="ARBA00022692"/>
    </source>
</evidence>
<dbReference type="InterPro" id="IPR039421">
    <property type="entry name" value="Type_1_exporter"/>
</dbReference>
<dbReference type="Gene3D" id="1.20.1560.10">
    <property type="entry name" value="ABC transporter type 1, transmembrane domain"/>
    <property type="match status" value="1"/>
</dbReference>
<evidence type="ECO:0000256" key="1">
    <source>
        <dbReference type="ARBA" id="ARBA00004651"/>
    </source>
</evidence>
<evidence type="ECO:0000259" key="11">
    <source>
        <dbReference type="PROSITE" id="PS50929"/>
    </source>
</evidence>
<gene>
    <name evidence="12" type="ORF">KC19_VG335800</name>
</gene>
<keyword evidence="4 9" id="KW-0812">Transmembrane</keyword>
<dbReference type="InterPro" id="IPR003593">
    <property type="entry name" value="AAA+_ATPase"/>
</dbReference>
<dbReference type="CDD" id="cd07346">
    <property type="entry name" value="ABC_6TM_exporters"/>
    <property type="match status" value="1"/>
</dbReference>
<comment type="subcellular location">
    <subcellularLocation>
        <location evidence="1">Cell membrane</location>
        <topology evidence="1">Multi-pass membrane protein</topology>
    </subcellularLocation>
</comment>
<dbReference type="Pfam" id="PF00664">
    <property type="entry name" value="ABC_membrane"/>
    <property type="match status" value="1"/>
</dbReference>
<feature type="domain" description="ABC transporter" evidence="10">
    <location>
        <begin position="472"/>
        <end position="709"/>
    </location>
</feature>
<dbReference type="PROSITE" id="PS50929">
    <property type="entry name" value="ABC_TM1F"/>
    <property type="match status" value="1"/>
</dbReference>
<dbReference type="InterPro" id="IPR011527">
    <property type="entry name" value="ABC1_TM_dom"/>
</dbReference>
<proteinExistence type="predicted"/>
<evidence type="ECO:0000313" key="13">
    <source>
        <dbReference type="Proteomes" id="UP000822688"/>
    </source>
</evidence>
<keyword evidence="2" id="KW-0813">Transport</keyword>
<dbReference type="AlphaFoldDB" id="A0A8T0HXX6"/>
<dbReference type="FunFam" id="1.20.1560.10:FF:000096">
    <property type="entry name" value="ABC transporter related"/>
    <property type="match status" value="1"/>
</dbReference>
<dbReference type="InterPro" id="IPR017871">
    <property type="entry name" value="ABC_transporter-like_CS"/>
</dbReference>
<dbReference type="SMART" id="SM00382">
    <property type="entry name" value="AAA"/>
    <property type="match status" value="1"/>
</dbReference>
<evidence type="ECO:0000256" key="8">
    <source>
        <dbReference type="ARBA" id="ARBA00023136"/>
    </source>
</evidence>
<feature type="transmembrane region" description="Helical" evidence="9">
    <location>
        <begin position="295"/>
        <end position="314"/>
    </location>
</feature>
<evidence type="ECO:0000256" key="5">
    <source>
        <dbReference type="ARBA" id="ARBA00022741"/>
    </source>
</evidence>
<evidence type="ECO:0000259" key="10">
    <source>
        <dbReference type="PROSITE" id="PS50893"/>
    </source>
</evidence>
<dbReference type="Gene3D" id="3.40.50.300">
    <property type="entry name" value="P-loop containing nucleotide triphosphate hydrolases"/>
    <property type="match status" value="1"/>
</dbReference>
<dbReference type="EMBL" id="CM026426">
    <property type="protein sequence ID" value="KAG0575313.1"/>
    <property type="molecule type" value="Genomic_DNA"/>
</dbReference>